<evidence type="ECO:0000259" key="3">
    <source>
        <dbReference type="Pfam" id="PF02541"/>
    </source>
</evidence>
<keyword evidence="5" id="KW-1185">Reference proteome</keyword>
<dbReference type="Proteomes" id="UP000527616">
    <property type="component" value="Unassembled WGS sequence"/>
</dbReference>
<dbReference type="Pfam" id="PF02541">
    <property type="entry name" value="Ppx-GppA"/>
    <property type="match status" value="1"/>
</dbReference>
<dbReference type="EC" id="3.6.1.40" evidence="4"/>
<dbReference type="FunFam" id="3.30.420.150:FF:000006">
    <property type="entry name" value="Ppx/GppA family phosphatase"/>
    <property type="match status" value="1"/>
</dbReference>
<dbReference type="SUPFAM" id="SSF53067">
    <property type="entry name" value="Actin-like ATPase domain"/>
    <property type="match status" value="2"/>
</dbReference>
<dbReference type="EMBL" id="JACBZS010000001">
    <property type="protein sequence ID" value="NYI71476.1"/>
    <property type="molecule type" value="Genomic_DNA"/>
</dbReference>
<dbReference type="PANTHER" id="PTHR30005">
    <property type="entry name" value="EXOPOLYPHOSPHATASE"/>
    <property type="match status" value="1"/>
</dbReference>
<evidence type="ECO:0000256" key="2">
    <source>
        <dbReference type="ARBA" id="ARBA00022801"/>
    </source>
</evidence>
<dbReference type="EC" id="3.6.1.11" evidence="4"/>
<evidence type="ECO:0000313" key="5">
    <source>
        <dbReference type="Proteomes" id="UP000527616"/>
    </source>
</evidence>
<comment type="similarity">
    <text evidence="1">Belongs to the GppA/Ppx family.</text>
</comment>
<dbReference type="InterPro" id="IPR043129">
    <property type="entry name" value="ATPase_NBD"/>
</dbReference>
<dbReference type="AlphaFoldDB" id="A0A7Z0D9Y9"/>
<protein>
    <submittedName>
        <fullName evidence="4">Exopolyphosphatase/guanosine-5'-triphosphate, 3'-diphosphate pyrophosphatase</fullName>
        <ecNumber evidence="4">3.6.1.11</ecNumber>
        <ecNumber evidence="4">3.6.1.40</ecNumber>
    </submittedName>
</protein>
<proteinExistence type="inferred from homology"/>
<dbReference type="PANTHER" id="PTHR30005:SF0">
    <property type="entry name" value="RETROGRADE REGULATION PROTEIN 2"/>
    <property type="match status" value="1"/>
</dbReference>
<dbReference type="CDD" id="cd24056">
    <property type="entry name" value="ASKHA_NBD_MtPPX1-like"/>
    <property type="match status" value="1"/>
</dbReference>
<organism evidence="4 5">
    <name type="scientific">Naumannella cuiyingiana</name>
    <dbReference type="NCBI Taxonomy" id="1347891"/>
    <lineage>
        <taxon>Bacteria</taxon>
        <taxon>Bacillati</taxon>
        <taxon>Actinomycetota</taxon>
        <taxon>Actinomycetes</taxon>
        <taxon>Propionibacteriales</taxon>
        <taxon>Propionibacteriaceae</taxon>
        <taxon>Naumannella</taxon>
    </lineage>
</organism>
<dbReference type="InterPro" id="IPR050273">
    <property type="entry name" value="GppA/Ppx_hydrolase"/>
</dbReference>
<gene>
    <name evidence="4" type="ORF">GGQ54_002036</name>
</gene>
<comment type="caution">
    <text evidence="4">The sequence shown here is derived from an EMBL/GenBank/DDBJ whole genome shotgun (WGS) entry which is preliminary data.</text>
</comment>
<dbReference type="RefSeq" id="WP_179445294.1">
    <property type="nucleotide sequence ID" value="NZ_JACBZS010000001.1"/>
</dbReference>
<feature type="domain" description="Ppx/GppA phosphatase N-terminal" evidence="3">
    <location>
        <begin position="18"/>
        <end position="298"/>
    </location>
</feature>
<evidence type="ECO:0000313" key="4">
    <source>
        <dbReference type="EMBL" id="NYI71476.1"/>
    </source>
</evidence>
<dbReference type="Gene3D" id="3.30.420.40">
    <property type="match status" value="1"/>
</dbReference>
<name>A0A7Z0D9Y9_9ACTN</name>
<evidence type="ECO:0000256" key="1">
    <source>
        <dbReference type="ARBA" id="ARBA00007125"/>
    </source>
</evidence>
<dbReference type="GO" id="GO:0008894">
    <property type="term" value="F:guanosine-5'-triphosphate,3'-diphosphate diphosphatase activity"/>
    <property type="evidence" value="ECO:0007669"/>
    <property type="project" value="UniProtKB-EC"/>
</dbReference>
<dbReference type="Gene3D" id="3.30.420.150">
    <property type="entry name" value="Exopolyphosphatase. Domain 2"/>
    <property type="match status" value="1"/>
</dbReference>
<reference evidence="4 5" key="1">
    <citation type="submission" date="2020-07" db="EMBL/GenBank/DDBJ databases">
        <title>Sequencing the genomes of 1000 actinobacteria strains.</title>
        <authorList>
            <person name="Klenk H.-P."/>
        </authorList>
    </citation>
    <scope>NUCLEOTIDE SEQUENCE [LARGE SCALE GENOMIC DNA]</scope>
    <source>
        <strain evidence="4 5">DSM 103164</strain>
    </source>
</reference>
<sequence length="305" mass="32432">MRLGVLDVGSNTVHLLVVDARHGGAPAPAASDKWVLRLSEHIDDDNRIAPAAVDALVATIEQAQRRAEDSGCADLLAFCTSAIREATNGEQVLEAVRRRTGLDLEVMTGRDEARVTFLAVRRWFGWSAGRLAVFDIGGGSLEIAGGPDEDPEIALSVPLGAGRLTREFGTDLAGMRRHVRAGIGAVIGDLSRRGPYDRAVGTSKTFRTLGRLTGAAPSSEGPFVPRFLDRAELAEWLPRLAEMKPAERAKLPGVSAGRAGQLLAGAVVADAVMDLAGVDRLELCPWALREGVLLRHMDHLTNGAG</sequence>
<dbReference type="InterPro" id="IPR003695">
    <property type="entry name" value="Ppx_GppA_N"/>
</dbReference>
<dbReference type="GO" id="GO:0004309">
    <property type="term" value="F:exopolyphosphatase activity"/>
    <property type="evidence" value="ECO:0007669"/>
    <property type="project" value="UniProtKB-EC"/>
</dbReference>
<keyword evidence="2 4" id="KW-0378">Hydrolase</keyword>
<accession>A0A7Z0D9Y9</accession>